<dbReference type="EMBL" id="JAMQOP010000002">
    <property type="protein sequence ID" value="MDS0299262.1"/>
    <property type="molecule type" value="Genomic_DNA"/>
</dbReference>
<feature type="compositionally biased region" description="Low complexity" evidence="2">
    <location>
        <begin position="53"/>
        <end position="69"/>
    </location>
</feature>
<reference evidence="5 6" key="1">
    <citation type="submission" date="2022-06" db="EMBL/GenBank/DDBJ databases">
        <title>Halogeometricum sp. a new haloarchaeum isolate from saline soil.</title>
        <authorList>
            <person name="Strakova D."/>
            <person name="Galisteo C."/>
            <person name="Sanchez-Porro C."/>
            <person name="Ventosa A."/>
        </authorList>
    </citation>
    <scope>NUCLEOTIDE SEQUENCE [LARGE SCALE GENOMIC DNA]</scope>
    <source>
        <strain evidence="5 6">S1BR25-6</strain>
    </source>
</reference>
<dbReference type="Pfam" id="PF26602">
    <property type="entry name" value="HVO_2718_N"/>
    <property type="match status" value="1"/>
</dbReference>
<evidence type="ECO:0000256" key="2">
    <source>
        <dbReference type="SAM" id="MobiDB-lite"/>
    </source>
</evidence>
<gene>
    <name evidence="5" type="ORF">NDI76_10975</name>
</gene>
<dbReference type="InterPro" id="IPR057937">
    <property type="entry name" value="HVO_2718-like_HTH"/>
</dbReference>
<protein>
    <submittedName>
        <fullName evidence="5">Multiprotein-bridging factor 1 family protein</fullName>
    </submittedName>
</protein>
<feature type="coiled-coil region" evidence="1">
    <location>
        <begin position="121"/>
        <end position="148"/>
    </location>
</feature>
<feature type="region of interest" description="Disordered" evidence="2">
    <location>
        <begin position="1"/>
        <end position="21"/>
    </location>
</feature>
<dbReference type="Gene3D" id="1.10.260.40">
    <property type="entry name" value="lambda repressor-like DNA-binding domains"/>
    <property type="match status" value="1"/>
</dbReference>
<dbReference type="Proteomes" id="UP001257060">
    <property type="component" value="Unassembled WGS sequence"/>
</dbReference>
<comment type="caution">
    <text evidence="5">The sequence shown here is derived from an EMBL/GenBank/DDBJ whole genome shotgun (WGS) entry which is preliminary data.</text>
</comment>
<accession>A0ABU2GEP3</accession>
<dbReference type="SUPFAM" id="SSF47413">
    <property type="entry name" value="lambda repressor-like DNA-binding domains"/>
    <property type="match status" value="1"/>
</dbReference>
<dbReference type="InterPro" id="IPR010982">
    <property type="entry name" value="Lambda_DNA-bd_dom_sf"/>
</dbReference>
<keyword evidence="1" id="KW-0175">Coiled coil</keyword>
<dbReference type="CDD" id="cd00093">
    <property type="entry name" value="HTH_XRE"/>
    <property type="match status" value="1"/>
</dbReference>
<organism evidence="5 6">
    <name type="scientific">Halogeometricum salsisoli</name>
    <dbReference type="NCBI Taxonomy" id="2950536"/>
    <lineage>
        <taxon>Archaea</taxon>
        <taxon>Methanobacteriati</taxon>
        <taxon>Methanobacteriota</taxon>
        <taxon>Stenosarchaea group</taxon>
        <taxon>Halobacteria</taxon>
        <taxon>Halobacteriales</taxon>
        <taxon>Haloferacaceae</taxon>
        <taxon>Halogeometricum</taxon>
    </lineage>
</organism>
<keyword evidence="6" id="KW-1185">Reference proteome</keyword>
<dbReference type="Pfam" id="PF24250">
    <property type="entry name" value="HVO_2718"/>
    <property type="match status" value="1"/>
</dbReference>
<dbReference type="RefSeq" id="WP_310924124.1">
    <property type="nucleotide sequence ID" value="NZ_JAMQOP010000002.1"/>
</dbReference>
<evidence type="ECO:0000259" key="4">
    <source>
        <dbReference type="Pfam" id="PF26602"/>
    </source>
</evidence>
<evidence type="ECO:0000313" key="6">
    <source>
        <dbReference type="Proteomes" id="UP001257060"/>
    </source>
</evidence>
<feature type="compositionally biased region" description="Gly residues" evidence="2">
    <location>
        <begin position="1"/>
        <end position="14"/>
    </location>
</feature>
<evidence type="ECO:0000256" key="1">
    <source>
        <dbReference type="SAM" id="Coils"/>
    </source>
</evidence>
<name>A0ABU2GEP3_9EURY</name>
<proteinExistence type="predicted"/>
<evidence type="ECO:0000259" key="3">
    <source>
        <dbReference type="Pfam" id="PF24250"/>
    </source>
</evidence>
<dbReference type="InterPro" id="IPR001387">
    <property type="entry name" value="Cro/C1-type_HTH"/>
</dbReference>
<feature type="compositionally biased region" description="Basic and acidic residues" evidence="2">
    <location>
        <begin position="86"/>
        <end position="99"/>
    </location>
</feature>
<feature type="domain" description="Transcription regulator HVO-2718-like helix-turn-helix" evidence="3">
    <location>
        <begin position="102"/>
        <end position="174"/>
    </location>
</feature>
<feature type="domain" description="MJ0586 N-terminal zinc binding" evidence="4">
    <location>
        <begin position="16"/>
        <end position="50"/>
    </location>
</feature>
<evidence type="ECO:0000313" key="5">
    <source>
        <dbReference type="EMBL" id="MDS0299262.1"/>
    </source>
</evidence>
<dbReference type="InterPro" id="IPR058562">
    <property type="entry name" value="MJ0586_N"/>
</dbReference>
<feature type="region of interest" description="Disordered" evidence="2">
    <location>
        <begin position="40"/>
        <end position="99"/>
    </location>
</feature>
<sequence length="174" mass="18379">MPKYSTGGGGGGNDGDSCELCGRSTSKLRRANVAGADLLVCPDCAPHDDSQHKGGQSSSGGSSSSSSDGKPNRKKRAAQRQAKMYDQAKGDSKHWEKGTNYEKDRLPYLVSDYGDVVADARQEAGLTVEELAAELDAEESDVDAVEQGRATRADVGGSLIRSLEERLGVTLVDE</sequence>